<proteinExistence type="predicted"/>
<dbReference type="InterPro" id="IPR010998">
    <property type="entry name" value="Integrase_recombinase_N"/>
</dbReference>
<dbReference type="Pfam" id="PF00589">
    <property type="entry name" value="Phage_integrase"/>
    <property type="match status" value="1"/>
</dbReference>
<dbReference type="PANTHER" id="PTHR30349:SF91">
    <property type="entry name" value="INTA PROTEIN"/>
    <property type="match status" value="1"/>
</dbReference>
<dbReference type="EMBL" id="PPEK01000026">
    <property type="protein sequence ID" value="PNV66717.1"/>
    <property type="molecule type" value="Genomic_DNA"/>
</dbReference>
<dbReference type="Gene3D" id="1.10.443.10">
    <property type="entry name" value="Intergrase catalytic core"/>
    <property type="match status" value="1"/>
</dbReference>
<dbReference type="GO" id="GO:0015074">
    <property type="term" value="P:DNA integration"/>
    <property type="evidence" value="ECO:0007669"/>
    <property type="project" value="UniProtKB-KW"/>
</dbReference>
<feature type="domain" description="Tyr recombinase" evidence="5">
    <location>
        <begin position="133"/>
        <end position="313"/>
    </location>
</feature>
<dbReference type="GO" id="GO:0006310">
    <property type="term" value="P:DNA recombination"/>
    <property type="evidence" value="ECO:0007669"/>
    <property type="project" value="UniProtKB-KW"/>
</dbReference>
<dbReference type="PANTHER" id="PTHR30349">
    <property type="entry name" value="PHAGE INTEGRASE-RELATED"/>
    <property type="match status" value="1"/>
</dbReference>
<keyword evidence="3" id="KW-0233">DNA recombination</keyword>
<feature type="domain" description="Core-binding (CB)" evidence="6">
    <location>
        <begin position="29"/>
        <end position="111"/>
    </location>
</feature>
<reference evidence="8" key="1">
    <citation type="submission" date="2018-01" db="EMBL/GenBank/DDBJ databases">
        <title>Rubneribacter badeniensis gen. nov., sp. nov., and Colonibacter rubneri, gen. nov., sp. nov., WGS of new members of the Eggerthellaceae.</title>
        <authorList>
            <person name="Danylec N."/>
            <person name="Stoll D.A."/>
            <person name="Doetsch A."/>
            <person name="Kulling S.E."/>
            <person name="Huch M."/>
        </authorList>
    </citation>
    <scope>NUCLEOTIDE SEQUENCE [LARGE SCALE GENOMIC DNA]</scope>
    <source>
        <strain evidence="8">ResAG-96</strain>
    </source>
</reference>
<dbReference type="CDD" id="cd01189">
    <property type="entry name" value="INT_ICEBs1_C_like"/>
    <property type="match status" value="1"/>
</dbReference>
<dbReference type="InterPro" id="IPR004107">
    <property type="entry name" value="Integrase_SAM-like_N"/>
</dbReference>
<dbReference type="InterPro" id="IPR013762">
    <property type="entry name" value="Integrase-like_cat_sf"/>
</dbReference>
<dbReference type="InterPro" id="IPR050090">
    <property type="entry name" value="Tyrosine_recombinase_XerCD"/>
</dbReference>
<dbReference type="PROSITE" id="PS51898">
    <property type="entry name" value="TYR_RECOMBINASE"/>
    <property type="match status" value="1"/>
</dbReference>
<dbReference type="InterPro" id="IPR044068">
    <property type="entry name" value="CB"/>
</dbReference>
<organism evidence="7 8">
    <name type="scientific">Enteroscipio rubneri</name>
    <dbReference type="NCBI Taxonomy" id="2070686"/>
    <lineage>
        <taxon>Bacteria</taxon>
        <taxon>Bacillati</taxon>
        <taxon>Actinomycetota</taxon>
        <taxon>Coriobacteriia</taxon>
        <taxon>Eggerthellales</taxon>
        <taxon>Eggerthellaceae</taxon>
        <taxon>Enteroscipio</taxon>
    </lineage>
</organism>
<dbReference type="Proteomes" id="UP000236197">
    <property type="component" value="Unassembled WGS sequence"/>
</dbReference>
<dbReference type="Pfam" id="PF14659">
    <property type="entry name" value="Phage_int_SAM_3"/>
    <property type="match status" value="1"/>
</dbReference>
<keyword evidence="8" id="KW-1185">Reference proteome</keyword>
<name>A0A2K2U8R0_9ACTN</name>
<dbReference type="InterPro" id="IPR011010">
    <property type="entry name" value="DNA_brk_join_enz"/>
</dbReference>
<accession>A0A2K2U8R0</accession>
<dbReference type="AlphaFoldDB" id="A0A2K2U8R0"/>
<dbReference type="InterPro" id="IPR002104">
    <property type="entry name" value="Integrase_catalytic"/>
</dbReference>
<dbReference type="SUPFAM" id="SSF56349">
    <property type="entry name" value="DNA breaking-rejoining enzymes"/>
    <property type="match status" value="1"/>
</dbReference>
<evidence type="ECO:0000256" key="2">
    <source>
        <dbReference type="ARBA" id="ARBA00023125"/>
    </source>
</evidence>
<keyword evidence="2 4" id="KW-0238">DNA-binding</keyword>
<sequence>MHAQDRKIPRACTLVSSANMRGIFHHRKGLSMDIATIYTEHYLPEKETRRAPSTVAGYDSSVRLHVLPRWGSLEIEEIDPDDVQTWIDGFERPGAAEKAYKCLRQIVRWWIRKQRLRIADPTVYAELPAKEPYRPETLDAREVAEMLRGMWGHPMEAVAICAVTLGLRRGEVCALEWSDVNLKTGEVRVSKSRQTVRGETMTVRTKTDKSNRACYLPRFAVRRLRQLKGSGLITGEASPDKVARSIASWCKRRGLPHVSMTNMRHTWATLAVEAGVGIETVAMMLGHTDISTAYEHYIVPRKSICQEAQAAVERYMFAHAPRSRSVQGAA</sequence>
<dbReference type="GO" id="GO:0003677">
    <property type="term" value="F:DNA binding"/>
    <property type="evidence" value="ECO:0007669"/>
    <property type="project" value="UniProtKB-UniRule"/>
</dbReference>
<dbReference type="PROSITE" id="PS51900">
    <property type="entry name" value="CB"/>
    <property type="match status" value="1"/>
</dbReference>
<evidence type="ECO:0000259" key="6">
    <source>
        <dbReference type="PROSITE" id="PS51900"/>
    </source>
</evidence>
<evidence type="ECO:0000259" key="5">
    <source>
        <dbReference type="PROSITE" id="PS51898"/>
    </source>
</evidence>
<comment type="caution">
    <text evidence="7">The sequence shown here is derived from an EMBL/GenBank/DDBJ whole genome shotgun (WGS) entry which is preliminary data.</text>
</comment>
<gene>
    <name evidence="7" type="ORF">C2L71_11650</name>
</gene>
<evidence type="ECO:0000313" key="7">
    <source>
        <dbReference type="EMBL" id="PNV66717.1"/>
    </source>
</evidence>
<keyword evidence="1" id="KW-0229">DNA integration</keyword>
<evidence type="ECO:0000256" key="1">
    <source>
        <dbReference type="ARBA" id="ARBA00022908"/>
    </source>
</evidence>
<protein>
    <submittedName>
        <fullName evidence="7">Site-specific integrase</fullName>
    </submittedName>
</protein>
<dbReference type="Gene3D" id="1.10.150.130">
    <property type="match status" value="1"/>
</dbReference>
<evidence type="ECO:0000256" key="4">
    <source>
        <dbReference type="PROSITE-ProRule" id="PRU01248"/>
    </source>
</evidence>
<evidence type="ECO:0000313" key="8">
    <source>
        <dbReference type="Proteomes" id="UP000236197"/>
    </source>
</evidence>
<evidence type="ECO:0000256" key="3">
    <source>
        <dbReference type="ARBA" id="ARBA00023172"/>
    </source>
</evidence>